<dbReference type="EMBL" id="MU001685">
    <property type="protein sequence ID" value="KAF2456012.1"/>
    <property type="molecule type" value="Genomic_DNA"/>
</dbReference>
<evidence type="ECO:0000313" key="2">
    <source>
        <dbReference type="Proteomes" id="UP000799766"/>
    </source>
</evidence>
<proteinExistence type="predicted"/>
<reference evidence="1" key="1">
    <citation type="journal article" date="2020" name="Stud. Mycol.">
        <title>101 Dothideomycetes genomes: a test case for predicting lifestyles and emergence of pathogens.</title>
        <authorList>
            <person name="Haridas S."/>
            <person name="Albert R."/>
            <person name="Binder M."/>
            <person name="Bloem J."/>
            <person name="Labutti K."/>
            <person name="Salamov A."/>
            <person name="Andreopoulos B."/>
            <person name="Baker S."/>
            <person name="Barry K."/>
            <person name="Bills G."/>
            <person name="Bluhm B."/>
            <person name="Cannon C."/>
            <person name="Castanera R."/>
            <person name="Culley D."/>
            <person name="Daum C."/>
            <person name="Ezra D."/>
            <person name="Gonzalez J."/>
            <person name="Henrissat B."/>
            <person name="Kuo A."/>
            <person name="Liang C."/>
            <person name="Lipzen A."/>
            <person name="Lutzoni F."/>
            <person name="Magnuson J."/>
            <person name="Mondo S."/>
            <person name="Nolan M."/>
            <person name="Ohm R."/>
            <person name="Pangilinan J."/>
            <person name="Park H.-J."/>
            <person name="Ramirez L."/>
            <person name="Alfaro M."/>
            <person name="Sun H."/>
            <person name="Tritt A."/>
            <person name="Yoshinaga Y."/>
            <person name="Zwiers L.-H."/>
            <person name="Turgeon B."/>
            <person name="Goodwin S."/>
            <person name="Spatafora J."/>
            <person name="Crous P."/>
            <person name="Grigoriev I."/>
        </authorList>
    </citation>
    <scope>NUCLEOTIDE SEQUENCE</scope>
    <source>
        <strain evidence="1">ATCC 16933</strain>
    </source>
</reference>
<organism evidence="1 2">
    <name type="scientific">Lineolata rhizophorae</name>
    <dbReference type="NCBI Taxonomy" id="578093"/>
    <lineage>
        <taxon>Eukaryota</taxon>
        <taxon>Fungi</taxon>
        <taxon>Dikarya</taxon>
        <taxon>Ascomycota</taxon>
        <taxon>Pezizomycotina</taxon>
        <taxon>Dothideomycetes</taxon>
        <taxon>Dothideomycetes incertae sedis</taxon>
        <taxon>Lineolatales</taxon>
        <taxon>Lineolataceae</taxon>
        <taxon>Lineolata</taxon>
    </lineage>
</organism>
<protein>
    <submittedName>
        <fullName evidence="1">Uncharacterized protein</fullName>
    </submittedName>
</protein>
<accession>A0A6A6NX15</accession>
<dbReference type="Proteomes" id="UP000799766">
    <property type="component" value="Unassembled WGS sequence"/>
</dbReference>
<name>A0A6A6NX15_9PEZI</name>
<dbReference type="AlphaFoldDB" id="A0A6A6NX15"/>
<keyword evidence="2" id="KW-1185">Reference proteome</keyword>
<evidence type="ECO:0000313" key="1">
    <source>
        <dbReference type="EMBL" id="KAF2456012.1"/>
    </source>
</evidence>
<gene>
    <name evidence="1" type="ORF">BDY21DRAFT_65766</name>
</gene>
<sequence length="124" mass="14433">MAFHVHIGSRNRRRHIDCRNCGSLLTRIILDMYRQAFHALFSFCFIFFSTCQTGWEWAIVHFELVAFGKMDFFCCISFHSPFSFARLPILGFTWIGWWCLSAYGRSLLGCGVGESDEWLTIMPS</sequence>